<dbReference type="InterPro" id="IPR038765">
    <property type="entry name" value="Papain-like_cys_pep_sf"/>
</dbReference>
<evidence type="ECO:0000256" key="1">
    <source>
        <dbReference type="ARBA" id="ARBA00007623"/>
    </source>
</evidence>
<dbReference type="GO" id="GO:0008270">
    <property type="term" value="F:zinc ion binding"/>
    <property type="evidence" value="ECO:0007669"/>
    <property type="project" value="UniProtKB-KW"/>
</dbReference>
<dbReference type="GO" id="GO:0006508">
    <property type="term" value="P:proteolysis"/>
    <property type="evidence" value="ECO:0007669"/>
    <property type="project" value="UniProtKB-KW"/>
</dbReference>
<dbReference type="InterPro" id="IPR022684">
    <property type="entry name" value="Calpain_cysteine_protease"/>
</dbReference>
<protein>
    <submittedName>
        <fullName evidence="16">CAPN15</fullName>
        <ecNumber evidence="16">3.4.22.-</ecNumber>
    </submittedName>
</protein>
<dbReference type="InterPro" id="IPR000169">
    <property type="entry name" value="Pept_cys_AS"/>
</dbReference>
<evidence type="ECO:0000256" key="6">
    <source>
        <dbReference type="ARBA" id="ARBA00022771"/>
    </source>
</evidence>
<feature type="domain" description="RanBP2-type" evidence="14">
    <location>
        <begin position="181"/>
        <end position="211"/>
    </location>
</feature>
<dbReference type="PROSITE" id="PS50199">
    <property type="entry name" value="ZF_RANBP2_2"/>
    <property type="match status" value="1"/>
</dbReference>
<evidence type="ECO:0000256" key="10">
    <source>
        <dbReference type="PIRSR" id="PIRSR622684-1"/>
    </source>
</evidence>
<dbReference type="PROSITE" id="PS50203">
    <property type="entry name" value="CALPAIN_CAT"/>
    <property type="match status" value="1"/>
</dbReference>
<evidence type="ECO:0000256" key="9">
    <source>
        <dbReference type="ARBA" id="ARBA00022833"/>
    </source>
</evidence>
<dbReference type="Pfam" id="PF00648">
    <property type="entry name" value="Peptidase_C2"/>
    <property type="match status" value="1"/>
</dbReference>
<evidence type="ECO:0000313" key="16">
    <source>
        <dbReference type="EMBL" id="CAC5377825.1"/>
    </source>
</evidence>
<name>A0A6J8B1U3_MYTCO</name>
<dbReference type="SUPFAM" id="SSF54001">
    <property type="entry name" value="Cysteine proteinases"/>
    <property type="match status" value="1"/>
</dbReference>
<evidence type="ECO:0000256" key="5">
    <source>
        <dbReference type="ARBA" id="ARBA00022737"/>
    </source>
</evidence>
<feature type="active site" evidence="10 11">
    <location>
        <position position="326"/>
    </location>
</feature>
<evidence type="ECO:0000256" key="12">
    <source>
        <dbReference type="PROSITE-ProRule" id="PRU00322"/>
    </source>
</evidence>
<keyword evidence="3 11" id="KW-0645">Protease</keyword>
<dbReference type="Proteomes" id="UP000507470">
    <property type="component" value="Unassembled WGS sequence"/>
</dbReference>
<dbReference type="EC" id="3.4.22.-" evidence="16"/>
<dbReference type="InterPro" id="IPR001876">
    <property type="entry name" value="Znf_RanBP2"/>
</dbReference>
<dbReference type="SMART" id="SM00230">
    <property type="entry name" value="CysPc"/>
    <property type="match status" value="1"/>
</dbReference>
<dbReference type="GO" id="GO:0004198">
    <property type="term" value="F:calcium-dependent cysteine-type endopeptidase activity"/>
    <property type="evidence" value="ECO:0007669"/>
    <property type="project" value="InterPro"/>
</dbReference>
<feature type="domain" description="Calpain catalytic" evidence="15">
    <location>
        <begin position="264"/>
        <end position="568"/>
    </location>
</feature>
<dbReference type="PROSITE" id="PS00139">
    <property type="entry name" value="THIOL_PROTEASE_CYS"/>
    <property type="match status" value="1"/>
</dbReference>
<dbReference type="InterPro" id="IPR036443">
    <property type="entry name" value="Znf_RanBP2_sf"/>
</dbReference>
<evidence type="ECO:0000256" key="4">
    <source>
        <dbReference type="ARBA" id="ARBA00022723"/>
    </source>
</evidence>
<dbReference type="PROSITE" id="PS01358">
    <property type="entry name" value="ZF_RANBP2_1"/>
    <property type="match status" value="3"/>
</dbReference>
<evidence type="ECO:0000256" key="7">
    <source>
        <dbReference type="ARBA" id="ARBA00022801"/>
    </source>
</evidence>
<accession>A0A6J8B1U3</accession>
<dbReference type="CDD" id="cd00044">
    <property type="entry name" value="CysPc"/>
    <property type="match status" value="1"/>
</dbReference>
<dbReference type="Gene3D" id="4.10.1060.10">
    <property type="entry name" value="Zinc finger, RanBP2-type"/>
    <property type="match status" value="1"/>
</dbReference>
<keyword evidence="8 11" id="KW-0788">Thiol protease</keyword>
<feature type="active site" evidence="10 11">
    <location>
        <position position="509"/>
    </location>
</feature>
<feature type="compositionally biased region" description="Low complexity" evidence="13">
    <location>
        <begin position="892"/>
        <end position="928"/>
    </location>
</feature>
<dbReference type="InterPro" id="IPR001300">
    <property type="entry name" value="Peptidase_C2_calpain_cat"/>
</dbReference>
<gene>
    <name evidence="16" type="ORF">MCOR_14092</name>
</gene>
<comment type="similarity">
    <text evidence="1">Belongs to the peptidase C2 family.</text>
</comment>
<proteinExistence type="inferred from homology"/>
<dbReference type="FunFam" id="3.90.70.10:FF:000010">
    <property type="entry name" value="Calpain 15"/>
    <property type="match status" value="1"/>
</dbReference>
<keyword evidence="17" id="KW-1185">Reference proteome</keyword>
<evidence type="ECO:0000256" key="13">
    <source>
        <dbReference type="SAM" id="MobiDB-lite"/>
    </source>
</evidence>
<evidence type="ECO:0000259" key="15">
    <source>
        <dbReference type="PROSITE" id="PS50203"/>
    </source>
</evidence>
<evidence type="ECO:0000256" key="3">
    <source>
        <dbReference type="ARBA" id="ARBA00022670"/>
    </source>
</evidence>
<dbReference type="GO" id="GO:0005737">
    <property type="term" value="C:cytoplasm"/>
    <property type="evidence" value="ECO:0007669"/>
    <property type="project" value="TreeGrafter"/>
</dbReference>
<dbReference type="SUPFAM" id="SSF90209">
    <property type="entry name" value="Ran binding protein zinc finger-like"/>
    <property type="match status" value="1"/>
</dbReference>
<feature type="active site" evidence="10 11">
    <location>
        <position position="488"/>
    </location>
</feature>
<dbReference type="PANTHER" id="PTHR10183:SF382">
    <property type="entry name" value="CALPAIN-15"/>
    <property type="match status" value="1"/>
</dbReference>
<sequence>MSTIRCQACTKENPSSNKRCDECFKHLHDYEWRCYDHSCFHWNAVTEKKCTKCGKSCTDSGGKGKRPHSADRLARDKGYKEPVKNNFLGVRPVDDKHRRPRSADNRLASRWKCCHCTFFNDVEEGICEMCSHIKGQCCNALKLWKCYLCDNFSSEAFTRCSFCSKKRKSPDSPRPTNGPLPGGDKWTCERCSLTNNSSSRLCEACGFGKPRVTGLSFTDRPKSKPLRHDLRESVRAKDLRTIKTKQVEDKWKIIVSNCQKEKINFTDKEFPPNDYSLFKHPRPGGSNIKWMRLKDVKDMDWKGPIHWKVYDKPTANDIIQGEIGNCWFICALAVVSERKNLVERIVVTKDYCPEGAYVVRLCKDGIWKTVVLDDHFPVDQYKRLKYSKARRGQLWVPLIEKTAAKIHGCYQALGAGRTVESLSLLTGEPCEHLSLNENKDFSKTIDNMLIWSKLTHARDCGYLMCTSCEAKDGFTHEYCKSLGLITSHAYSLLDVYDMDTGEKLLKIRNPWGTESWKGDWSDSSSKWQKVKPEVKKKLKPDGNKHGTFWMEFKEFRKYFGSVEICKTRDWHETRVKGSFPSTADGPWKFVKVYVQKKTDLCIGLHQKNKRGNHSNEDFVDMLIVVMEVLDGRKMRTVGHSKRDIKSYVGCEIEHLQSGEYTIACLAFKHLDGGKHGINLQRDFVLTLHSTQNIVVEENDSINAGYKHFLADTIIQLAVDKGERKTLKGNTGTYTLSLDGLILIAENKDKRQFTAIEEDCSKSTNLINSRGFMLTQDVIPPGHRDLDTASNMLHRTSVVVPQHWTTMVTRQKAIYQRFQGNSNAYIYLDQSDNHIKRWTKSESPFSIVFWQNFTPILFARNNKEFSSEEMVLRITLIILIAVCLSDAWWGGSSRSSSSGSRSGSSRSGSSRSWGWGRNKGGSTKTNTKTLPHDMNKNSLTNLYNSKVTKVESYSRPLNGFLGKIGLKHTGVVATTKDGGRYLIHKGPGYGIKSSTVVVNAKHMSNNWKKTGEKLTSGKTISNLMKDGYVNKKYGFGPNSKICWQSSGNIMDKAGRRKRVAC</sequence>
<keyword evidence="7 11" id="KW-0378">Hydrolase</keyword>
<evidence type="ECO:0000256" key="2">
    <source>
        <dbReference type="ARBA" id="ARBA00022553"/>
    </source>
</evidence>
<dbReference type="PANTHER" id="PTHR10183">
    <property type="entry name" value="CALPAIN"/>
    <property type="match status" value="1"/>
</dbReference>
<dbReference type="EMBL" id="CACVKT020002395">
    <property type="protein sequence ID" value="CAC5377825.1"/>
    <property type="molecule type" value="Genomic_DNA"/>
</dbReference>
<dbReference type="AlphaFoldDB" id="A0A6J8B1U3"/>
<feature type="region of interest" description="Disordered" evidence="13">
    <location>
        <begin position="892"/>
        <end position="934"/>
    </location>
</feature>
<keyword evidence="6 12" id="KW-0863">Zinc-finger</keyword>
<keyword evidence="2" id="KW-0597">Phosphoprotein</keyword>
<evidence type="ECO:0000256" key="8">
    <source>
        <dbReference type="ARBA" id="ARBA00022807"/>
    </source>
</evidence>
<dbReference type="PRINTS" id="PR00704">
    <property type="entry name" value="CALPAIN"/>
</dbReference>
<keyword evidence="5" id="KW-0677">Repeat</keyword>
<reference evidence="16 17" key="1">
    <citation type="submission" date="2020-06" db="EMBL/GenBank/DDBJ databases">
        <authorList>
            <person name="Li R."/>
            <person name="Bekaert M."/>
        </authorList>
    </citation>
    <scope>NUCLEOTIDE SEQUENCE [LARGE SCALE GENOMIC DNA]</scope>
    <source>
        <strain evidence="17">wild</strain>
    </source>
</reference>
<evidence type="ECO:0000256" key="11">
    <source>
        <dbReference type="PROSITE-ProRule" id="PRU00239"/>
    </source>
</evidence>
<dbReference type="SMART" id="SM00547">
    <property type="entry name" value="ZnF_RBZ"/>
    <property type="match status" value="3"/>
</dbReference>
<evidence type="ECO:0000313" key="17">
    <source>
        <dbReference type="Proteomes" id="UP000507470"/>
    </source>
</evidence>
<organism evidence="16 17">
    <name type="scientific">Mytilus coruscus</name>
    <name type="common">Sea mussel</name>
    <dbReference type="NCBI Taxonomy" id="42192"/>
    <lineage>
        <taxon>Eukaryota</taxon>
        <taxon>Metazoa</taxon>
        <taxon>Spiralia</taxon>
        <taxon>Lophotrochozoa</taxon>
        <taxon>Mollusca</taxon>
        <taxon>Bivalvia</taxon>
        <taxon>Autobranchia</taxon>
        <taxon>Pteriomorphia</taxon>
        <taxon>Mytilida</taxon>
        <taxon>Mytiloidea</taxon>
        <taxon>Mytilidae</taxon>
        <taxon>Mytilinae</taxon>
        <taxon>Mytilus</taxon>
    </lineage>
</organism>
<keyword evidence="4" id="KW-0479">Metal-binding</keyword>
<dbReference type="OrthoDB" id="424753at2759"/>
<keyword evidence="9" id="KW-0862">Zinc</keyword>
<evidence type="ECO:0000259" key="14">
    <source>
        <dbReference type="PROSITE" id="PS50199"/>
    </source>
</evidence>
<dbReference type="Gene3D" id="3.90.70.10">
    <property type="entry name" value="Cysteine proteinases"/>
    <property type="match status" value="1"/>
</dbReference>